<dbReference type="PROSITE" id="PS50222">
    <property type="entry name" value="EF_HAND_2"/>
    <property type="match status" value="1"/>
</dbReference>
<dbReference type="RefSeq" id="WP_197547733.1">
    <property type="nucleotide sequence ID" value="NZ_CP063164.1"/>
</dbReference>
<dbReference type="InterPro" id="IPR009488">
    <property type="entry name" value="DUF1104"/>
</dbReference>
<dbReference type="InterPro" id="IPR038310">
    <property type="entry name" value="DUF1104_sf"/>
</dbReference>
<dbReference type="Pfam" id="PF13499">
    <property type="entry name" value="EF-hand_7"/>
    <property type="match status" value="1"/>
</dbReference>
<name>A0A7M1S1Y9_9BACT</name>
<accession>A0A7M1S1Y9</accession>
<dbReference type="PROSITE" id="PS00018">
    <property type="entry name" value="EF_HAND_1"/>
    <property type="match status" value="2"/>
</dbReference>
<protein>
    <submittedName>
        <fullName evidence="4">DUF1104 domain-containing protein</fullName>
    </submittedName>
</protein>
<keyword evidence="5" id="KW-1185">Reference proteome</keyword>
<dbReference type="GO" id="GO:0005509">
    <property type="term" value="F:calcium ion binding"/>
    <property type="evidence" value="ECO:0007669"/>
    <property type="project" value="InterPro"/>
</dbReference>
<gene>
    <name evidence="4" type="ORF">IMZ28_06220</name>
</gene>
<feature type="region of interest" description="Disordered" evidence="1">
    <location>
        <begin position="66"/>
        <end position="98"/>
    </location>
</feature>
<dbReference type="InterPro" id="IPR018247">
    <property type="entry name" value="EF_Hand_1_Ca_BS"/>
</dbReference>
<proteinExistence type="predicted"/>
<sequence>MNRIVISMLLATAAVMAMDFSQMSTQELINLRGTLSPADRPAFRAEMQKRMQTMTPEERQLFMQNRPGAKGMGKGMMGQRGGMGKGRKGMQNRPTFASYDLNKDGRITQKEFYEAQAARMSQKASEGKMMKNAGKAPTFESIDTNKDGVISQDEFTKHQINRMNQNRQGGGMGQGLK</sequence>
<dbReference type="Pfam" id="PF06518">
    <property type="entry name" value="DUF1104"/>
    <property type="match status" value="1"/>
</dbReference>
<keyword evidence="2" id="KW-0732">Signal</keyword>
<organism evidence="4 5">
    <name type="scientific">Sulfurovum indicum</name>
    <dbReference type="NCBI Taxonomy" id="2779528"/>
    <lineage>
        <taxon>Bacteria</taxon>
        <taxon>Pseudomonadati</taxon>
        <taxon>Campylobacterota</taxon>
        <taxon>Epsilonproteobacteria</taxon>
        <taxon>Campylobacterales</taxon>
        <taxon>Sulfurovaceae</taxon>
        <taxon>Sulfurovum</taxon>
    </lineage>
</organism>
<dbReference type="InterPro" id="IPR002048">
    <property type="entry name" value="EF_hand_dom"/>
</dbReference>
<feature type="chain" id="PRO_5029886928" evidence="2">
    <location>
        <begin position="18"/>
        <end position="177"/>
    </location>
</feature>
<evidence type="ECO:0000313" key="4">
    <source>
        <dbReference type="EMBL" id="QOR61061.1"/>
    </source>
</evidence>
<dbReference type="EMBL" id="CP063164">
    <property type="protein sequence ID" value="QOR61061.1"/>
    <property type="molecule type" value="Genomic_DNA"/>
</dbReference>
<feature type="domain" description="EF-hand" evidence="3">
    <location>
        <begin position="96"/>
        <end position="122"/>
    </location>
</feature>
<evidence type="ECO:0000256" key="1">
    <source>
        <dbReference type="SAM" id="MobiDB-lite"/>
    </source>
</evidence>
<dbReference type="Proteomes" id="UP000595074">
    <property type="component" value="Chromosome"/>
</dbReference>
<dbReference type="InterPro" id="IPR011992">
    <property type="entry name" value="EF-hand-dom_pair"/>
</dbReference>
<dbReference type="Gene3D" id="1.10.238.10">
    <property type="entry name" value="EF-hand"/>
    <property type="match status" value="1"/>
</dbReference>
<dbReference type="CDD" id="cd00051">
    <property type="entry name" value="EFh"/>
    <property type="match status" value="1"/>
</dbReference>
<evidence type="ECO:0000259" key="3">
    <source>
        <dbReference type="PROSITE" id="PS50222"/>
    </source>
</evidence>
<dbReference type="KEGG" id="sinu:IMZ28_06220"/>
<dbReference type="AlphaFoldDB" id="A0A7M1S1Y9"/>
<feature type="signal peptide" evidence="2">
    <location>
        <begin position="1"/>
        <end position="17"/>
    </location>
</feature>
<dbReference type="Gene3D" id="1.20.120.1430">
    <property type="entry name" value="HP0721 helical bundle"/>
    <property type="match status" value="1"/>
</dbReference>
<dbReference type="SUPFAM" id="SSF47473">
    <property type="entry name" value="EF-hand"/>
    <property type="match status" value="1"/>
</dbReference>
<evidence type="ECO:0000256" key="2">
    <source>
        <dbReference type="SAM" id="SignalP"/>
    </source>
</evidence>
<evidence type="ECO:0000313" key="5">
    <source>
        <dbReference type="Proteomes" id="UP000595074"/>
    </source>
</evidence>
<feature type="compositionally biased region" description="Gly residues" evidence="1">
    <location>
        <begin position="70"/>
        <end position="84"/>
    </location>
</feature>
<reference evidence="4 5" key="1">
    <citation type="submission" date="2020-10" db="EMBL/GenBank/DDBJ databases">
        <title>The genome of sulfurovum sp.</title>
        <authorList>
            <person name="Xie S."/>
            <person name="Shao Z."/>
            <person name="Jiang L."/>
        </authorList>
    </citation>
    <scope>NUCLEOTIDE SEQUENCE [LARGE SCALE GENOMIC DNA]</scope>
    <source>
        <strain evidence="4 5">ST-419</strain>
    </source>
</reference>